<sequence>MCDRQEKTCKKEPQKSKLSGVVGVVFHLQNKFPIASETSYPYLFEKKIFIKKYLVVSEGGSLTPLNDNKLLESHLSIVPNREGYYLTNRCLICYDYIWNDPFRNVLKADLVNYETTFEEIIKIFEIQEYNQILIMILLPNNHGTTSFGVPPKPTENLQEFFKQFNKILKKQAHLHLKNELQKE</sequence>
<reference evidence="1 2" key="1">
    <citation type="submission" date="2016-04" db="EMBL/GenBank/DDBJ databases">
        <title>Genome analyses suggest a sexual origin of heterokaryosis in a supposedly ancient asexual fungus.</title>
        <authorList>
            <person name="Ropars J."/>
            <person name="Sedzielewska K."/>
            <person name="Noel J."/>
            <person name="Charron P."/>
            <person name="Farinelli L."/>
            <person name="Marton T."/>
            <person name="Kruger M."/>
            <person name="Pelin A."/>
            <person name="Brachmann A."/>
            <person name="Corradi N."/>
        </authorList>
    </citation>
    <scope>NUCLEOTIDE SEQUENCE [LARGE SCALE GENOMIC DNA]</scope>
    <source>
        <strain evidence="1 2">A5</strain>
    </source>
</reference>
<evidence type="ECO:0000313" key="2">
    <source>
        <dbReference type="Proteomes" id="UP000232722"/>
    </source>
</evidence>
<dbReference type="AlphaFoldDB" id="A0A2N0NTG1"/>
<reference evidence="1 2" key="2">
    <citation type="submission" date="2017-09" db="EMBL/GenBank/DDBJ databases">
        <title>Extensive intraspecific genome diversity in a model arbuscular mycorrhizal fungus.</title>
        <authorList>
            <person name="Chen E.C."/>
            <person name="Morin E."/>
            <person name="Beaudet D."/>
            <person name="Noel J."/>
            <person name="Ndikumana S."/>
            <person name="Charron P."/>
            <person name="St-Onge C."/>
            <person name="Giorgi J."/>
            <person name="Grigoriev I.V."/>
            <person name="Roux C."/>
            <person name="Martin F.M."/>
            <person name="Corradi N."/>
        </authorList>
    </citation>
    <scope>NUCLEOTIDE SEQUENCE [LARGE SCALE GENOMIC DNA]</scope>
    <source>
        <strain evidence="1 2">A5</strain>
    </source>
</reference>
<protein>
    <submittedName>
        <fullName evidence="1">Uncharacterized protein</fullName>
    </submittedName>
</protein>
<accession>A0A2N0NTG1</accession>
<name>A0A2N0NTG1_9GLOM</name>
<dbReference type="VEuPathDB" id="FungiDB:RhiirFUN_011188"/>
<evidence type="ECO:0000313" key="1">
    <source>
        <dbReference type="EMBL" id="PKB97858.1"/>
    </source>
</evidence>
<organism evidence="1 2">
    <name type="scientific">Rhizophagus irregularis</name>
    <dbReference type="NCBI Taxonomy" id="588596"/>
    <lineage>
        <taxon>Eukaryota</taxon>
        <taxon>Fungi</taxon>
        <taxon>Fungi incertae sedis</taxon>
        <taxon>Mucoromycota</taxon>
        <taxon>Glomeromycotina</taxon>
        <taxon>Glomeromycetes</taxon>
        <taxon>Glomerales</taxon>
        <taxon>Glomeraceae</taxon>
        <taxon>Rhizophagus</taxon>
    </lineage>
</organism>
<proteinExistence type="predicted"/>
<dbReference type="EMBL" id="LLXJ01002950">
    <property type="protein sequence ID" value="PKB97858.1"/>
    <property type="molecule type" value="Genomic_DNA"/>
</dbReference>
<dbReference type="VEuPathDB" id="FungiDB:RhiirA1_457686"/>
<dbReference type="Proteomes" id="UP000232722">
    <property type="component" value="Unassembled WGS sequence"/>
</dbReference>
<gene>
    <name evidence="1" type="ORF">RhiirA5_432392</name>
</gene>
<comment type="caution">
    <text evidence="1">The sequence shown here is derived from an EMBL/GenBank/DDBJ whole genome shotgun (WGS) entry which is preliminary data.</text>
</comment>